<dbReference type="InterPro" id="IPR039859">
    <property type="entry name" value="PFA4/ZDH16/20/ERF2-like"/>
</dbReference>
<keyword evidence="2 7" id="KW-0808">Transferase</keyword>
<keyword evidence="4 7" id="KW-1133">Transmembrane helix</keyword>
<comment type="catalytic activity">
    <reaction evidence="7">
        <text>L-cysteinyl-[protein] + hexadecanoyl-CoA = S-hexadecanoyl-L-cysteinyl-[protein] + CoA</text>
        <dbReference type="Rhea" id="RHEA:36683"/>
        <dbReference type="Rhea" id="RHEA-COMP:10131"/>
        <dbReference type="Rhea" id="RHEA-COMP:11032"/>
        <dbReference type="ChEBI" id="CHEBI:29950"/>
        <dbReference type="ChEBI" id="CHEBI:57287"/>
        <dbReference type="ChEBI" id="CHEBI:57379"/>
        <dbReference type="ChEBI" id="CHEBI:74151"/>
        <dbReference type="EC" id="2.3.1.225"/>
    </reaction>
</comment>
<feature type="transmembrane region" description="Helical" evidence="7">
    <location>
        <begin position="58"/>
        <end position="79"/>
    </location>
</feature>
<feature type="domain" description="Palmitoyltransferase DHHC" evidence="8">
    <location>
        <begin position="114"/>
        <end position="237"/>
    </location>
</feature>
<dbReference type="Proteomes" id="UP001642409">
    <property type="component" value="Unassembled WGS sequence"/>
</dbReference>
<evidence type="ECO:0000313" key="11">
    <source>
        <dbReference type="EMBL" id="CAL6043639.1"/>
    </source>
</evidence>
<evidence type="ECO:0000256" key="1">
    <source>
        <dbReference type="ARBA" id="ARBA00004141"/>
    </source>
</evidence>
<evidence type="ECO:0000256" key="7">
    <source>
        <dbReference type="RuleBase" id="RU079119"/>
    </source>
</evidence>
<keyword evidence="5 7" id="KW-0472">Membrane</keyword>
<evidence type="ECO:0000313" key="9">
    <source>
        <dbReference type="EMBL" id="CAI9938779.1"/>
    </source>
</evidence>
<sequence>MIGLILKAINLEKKVQHRVHFVRDKMDRRGLLIHNLGLVSLVINFIVGTTAMSDGLKLYLVPFFSYCLYQFITCAVTCASMDPGYITQKTLDQNVKDAPLYASHQSFTDPVPECGFCCYPKPVRSHHCGTCDLCVERFDHHCPYLDNCIGANNFPYFFKSNMYAFTMEWLALSFWLKSIICQTVFTSFNIKRNVLNYFVMILTAVYQLGGSIFNARVFFRTVYLTFKGQTLVEKKKKINFGLKPKDAYKLFLGKNWAWFLIRTGKR</sequence>
<comment type="subcellular location">
    <subcellularLocation>
        <location evidence="1">Membrane</location>
        <topology evidence="1">Multi-pass membrane protein</topology>
    </subcellularLocation>
</comment>
<keyword evidence="13" id="KW-1185">Reference proteome</keyword>
<accession>A0AA86PPR7</accession>
<dbReference type="GO" id="GO:0006612">
    <property type="term" value="P:protein targeting to membrane"/>
    <property type="evidence" value="ECO:0007669"/>
    <property type="project" value="TreeGrafter"/>
</dbReference>
<protein>
    <recommendedName>
        <fullName evidence="7">Palmitoyltransferase</fullName>
        <ecNumber evidence="7">2.3.1.225</ecNumber>
    </recommendedName>
</protein>
<dbReference type="EMBL" id="CAXDID020000158">
    <property type="protein sequence ID" value="CAL6043639.1"/>
    <property type="molecule type" value="Genomic_DNA"/>
</dbReference>
<evidence type="ECO:0000256" key="5">
    <source>
        <dbReference type="ARBA" id="ARBA00023136"/>
    </source>
</evidence>
<dbReference type="EMBL" id="CATOUU010000982">
    <property type="protein sequence ID" value="CAI9964747.1"/>
    <property type="molecule type" value="Genomic_DNA"/>
</dbReference>
<keyword evidence="6 7" id="KW-0012">Acyltransferase</keyword>
<dbReference type="PANTHER" id="PTHR22883">
    <property type="entry name" value="ZINC FINGER DHHC DOMAIN CONTAINING PROTEIN"/>
    <property type="match status" value="1"/>
</dbReference>
<dbReference type="EC" id="2.3.1.225" evidence="7"/>
<proteinExistence type="inferred from homology"/>
<dbReference type="GO" id="GO:0019706">
    <property type="term" value="F:protein-cysteine S-palmitoyltransferase activity"/>
    <property type="evidence" value="ECO:0007669"/>
    <property type="project" value="UniProtKB-EC"/>
</dbReference>
<dbReference type="EMBL" id="CAXDID020000498">
    <property type="protein sequence ID" value="CAL6097512.1"/>
    <property type="molecule type" value="Genomic_DNA"/>
</dbReference>
<keyword evidence="3 7" id="KW-0812">Transmembrane</keyword>
<comment type="caution">
    <text evidence="9">The sequence shown here is derived from an EMBL/GenBank/DDBJ whole genome shotgun (WGS) entry which is preliminary data.</text>
</comment>
<dbReference type="AlphaFoldDB" id="A0AA86PPR7"/>
<evidence type="ECO:0000256" key="4">
    <source>
        <dbReference type="ARBA" id="ARBA00022989"/>
    </source>
</evidence>
<dbReference type="EMBL" id="CATOUU010000657">
    <property type="protein sequence ID" value="CAI9938779.1"/>
    <property type="molecule type" value="Genomic_DNA"/>
</dbReference>
<dbReference type="PROSITE" id="PS50216">
    <property type="entry name" value="DHHC"/>
    <property type="match status" value="1"/>
</dbReference>
<dbReference type="InterPro" id="IPR001594">
    <property type="entry name" value="Palmitoyltrfase_DHHC"/>
</dbReference>
<evidence type="ECO:0000313" key="13">
    <source>
        <dbReference type="Proteomes" id="UP001642409"/>
    </source>
</evidence>
<gene>
    <name evidence="9" type="ORF">HINF_LOCUS26424</name>
    <name evidence="11" type="ORF">HINF_LOCUS40169</name>
    <name evidence="10" type="ORF">HINF_LOCUS52392</name>
    <name evidence="12" type="ORF">HINF_LOCUS69062</name>
</gene>
<evidence type="ECO:0000313" key="10">
    <source>
        <dbReference type="EMBL" id="CAI9964747.1"/>
    </source>
</evidence>
<organism evidence="9">
    <name type="scientific">Hexamita inflata</name>
    <dbReference type="NCBI Taxonomy" id="28002"/>
    <lineage>
        <taxon>Eukaryota</taxon>
        <taxon>Metamonada</taxon>
        <taxon>Diplomonadida</taxon>
        <taxon>Hexamitidae</taxon>
        <taxon>Hexamitinae</taxon>
        <taxon>Hexamita</taxon>
    </lineage>
</organism>
<dbReference type="Pfam" id="PF01529">
    <property type="entry name" value="DHHC"/>
    <property type="match status" value="1"/>
</dbReference>
<reference evidence="11 13" key="2">
    <citation type="submission" date="2024-07" db="EMBL/GenBank/DDBJ databases">
        <authorList>
            <person name="Akdeniz Z."/>
        </authorList>
    </citation>
    <scope>NUCLEOTIDE SEQUENCE [LARGE SCALE GENOMIC DNA]</scope>
</reference>
<comment type="domain">
    <text evidence="7">The DHHC domain is required for palmitoyltransferase activity.</text>
</comment>
<dbReference type="GO" id="GO:0016020">
    <property type="term" value="C:membrane"/>
    <property type="evidence" value="ECO:0007669"/>
    <property type="project" value="UniProtKB-SubCell"/>
</dbReference>
<evidence type="ECO:0000259" key="8">
    <source>
        <dbReference type="Pfam" id="PF01529"/>
    </source>
</evidence>
<feature type="transmembrane region" description="Helical" evidence="7">
    <location>
        <begin position="194"/>
        <end position="219"/>
    </location>
</feature>
<evidence type="ECO:0000313" key="12">
    <source>
        <dbReference type="EMBL" id="CAL6097512.1"/>
    </source>
</evidence>
<dbReference type="GO" id="GO:0005794">
    <property type="term" value="C:Golgi apparatus"/>
    <property type="evidence" value="ECO:0007669"/>
    <property type="project" value="TreeGrafter"/>
</dbReference>
<name>A0AA86PPR7_9EUKA</name>
<feature type="transmembrane region" description="Helical" evidence="7">
    <location>
        <begin position="31"/>
        <end position="52"/>
    </location>
</feature>
<evidence type="ECO:0000256" key="3">
    <source>
        <dbReference type="ARBA" id="ARBA00022692"/>
    </source>
</evidence>
<evidence type="ECO:0000256" key="6">
    <source>
        <dbReference type="ARBA" id="ARBA00023315"/>
    </source>
</evidence>
<feature type="transmembrane region" description="Helical" evidence="7">
    <location>
        <begin position="169"/>
        <end position="188"/>
    </location>
</feature>
<comment type="similarity">
    <text evidence="7">Belongs to the DHHC palmitoyltransferase family.</text>
</comment>
<evidence type="ECO:0000256" key="2">
    <source>
        <dbReference type="ARBA" id="ARBA00022679"/>
    </source>
</evidence>
<dbReference type="GO" id="GO:0005783">
    <property type="term" value="C:endoplasmic reticulum"/>
    <property type="evidence" value="ECO:0007669"/>
    <property type="project" value="TreeGrafter"/>
</dbReference>
<reference evidence="9" key="1">
    <citation type="submission" date="2023-06" db="EMBL/GenBank/DDBJ databases">
        <authorList>
            <person name="Kurt Z."/>
        </authorList>
    </citation>
    <scope>NUCLEOTIDE SEQUENCE</scope>
</reference>